<evidence type="ECO:0000256" key="1">
    <source>
        <dbReference type="SAM" id="Phobius"/>
    </source>
</evidence>
<feature type="transmembrane region" description="Helical" evidence="1">
    <location>
        <begin position="208"/>
        <end position="231"/>
    </location>
</feature>
<evidence type="ECO:0000313" key="2">
    <source>
        <dbReference type="EMBL" id="UOQ72022.1"/>
    </source>
</evidence>
<reference evidence="2" key="1">
    <citation type="submission" date="2022-04" db="EMBL/GenBank/DDBJ databases">
        <title>Hymenobacter sp. isolated from the air.</title>
        <authorList>
            <person name="Won M."/>
            <person name="Lee C.-M."/>
            <person name="Woen H.-Y."/>
            <person name="Kwon S.-W."/>
        </authorList>
    </citation>
    <scope>NUCLEOTIDE SEQUENCE</scope>
    <source>
        <strain evidence="2">5116S-3</strain>
    </source>
</reference>
<sequence length="319" mass="34977">MKSTFTTAADFRQERDFGNKIAATFEFITAHWRPLGKCLVYFVLPAALIMGAGMGILTNTAFNGIGSSNSGNTPQFSNGAFFSGAGLTMLGALVAGTLLMGTVYGYLRILLTTETVPTPALVWQVIKSRIGRMFGAFALLLGIYMLVSIALVALMAITSFFGVLFLIIFPAFVYVMVPLTLFFPILWLEEDNLWQSLRRSFYLVQGKWWSTAGLLVVTGMIQGMLCIVFMLPQYAVLLGKILKIPGLDSDVLGILTQCLYALGIMFTYAIPLMASSFQYFNLVERKEGLGLRSLIGTIGQGSAPLAYNQAYRPDEEGEY</sequence>
<keyword evidence="1" id="KW-0472">Membrane</keyword>
<organism evidence="2 3">
    <name type="scientific">Hymenobacter cellulosilyticus</name>
    <dbReference type="NCBI Taxonomy" id="2932248"/>
    <lineage>
        <taxon>Bacteria</taxon>
        <taxon>Pseudomonadati</taxon>
        <taxon>Bacteroidota</taxon>
        <taxon>Cytophagia</taxon>
        <taxon>Cytophagales</taxon>
        <taxon>Hymenobacteraceae</taxon>
        <taxon>Hymenobacter</taxon>
    </lineage>
</organism>
<gene>
    <name evidence="2" type="ORF">MUN79_26135</name>
</gene>
<keyword evidence="1" id="KW-0812">Transmembrane</keyword>
<evidence type="ECO:0008006" key="4">
    <source>
        <dbReference type="Google" id="ProtNLM"/>
    </source>
</evidence>
<proteinExistence type="predicted"/>
<dbReference type="EMBL" id="CP095046">
    <property type="protein sequence ID" value="UOQ72022.1"/>
    <property type="molecule type" value="Genomic_DNA"/>
</dbReference>
<keyword evidence="3" id="KW-1185">Reference proteome</keyword>
<accession>A0A8T9Q4W6</accession>
<dbReference type="AlphaFoldDB" id="A0A8T9Q4W6"/>
<feature type="transmembrane region" description="Helical" evidence="1">
    <location>
        <begin position="134"/>
        <end position="157"/>
    </location>
</feature>
<feature type="transmembrane region" description="Helical" evidence="1">
    <location>
        <begin position="163"/>
        <end position="188"/>
    </location>
</feature>
<protein>
    <recommendedName>
        <fullName evidence="4">Glycerophosphoryl diester phosphodiesterase membrane domain-containing protein</fullName>
    </recommendedName>
</protein>
<name>A0A8T9Q4W6_9BACT</name>
<dbReference type="KEGG" id="hcu:MUN79_26135"/>
<dbReference type="RefSeq" id="WP_244675421.1">
    <property type="nucleotide sequence ID" value="NZ_CP095046.1"/>
</dbReference>
<evidence type="ECO:0000313" key="3">
    <source>
        <dbReference type="Proteomes" id="UP000831796"/>
    </source>
</evidence>
<keyword evidence="1" id="KW-1133">Transmembrane helix</keyword>
<dbReference type="Proteomes" id="UP000831796">
    <property type="component" value="Chromosome"/>
</dbReference>
<feature type="transmembrane region" description="Helical" evidence="1">
    <location>
        <begin position="39"/>
        <end position="62"/>
    </location>
</feature>
<feature type="transmembrane region" description="Helical" evidence="1">
    <location>
        <begin position="82"/>
        <end position="107"/>
    </location>
</feature>
<feature type="transmembrane region" description="Helical" evidence="1">
    <location>
        <begin position="251"/>
        <end position="270"/>
    </location>
</feature>